<evidence type="ECO:0000256" key="3">
    <source>
        <dbReference type="ARBA" id="ARBA00023235"/>
    </source>
</evidence>
<dbReference type="EC" id="5.4.99.-" evidence="5"/>
<dbReference type="GO" id="GO:0016853">
    <property type="term" value="F:isomerase activity"/>
    <property type="evidence" value="ECO:0007669"/>
    <property type="project" value="UniProtKB-KW"/>
</dbReference>
<proteinExistence type="inferred from homology"/>
<dbReference type="SUPFAM" id="SSF55174">
    <property type="entry name" value="Alpha-L RNA-binding motif"/>
    <property type="match status" value="1"/>
</dbReference>
<name>A0ABV8X005_9BACI</name>
<dbReference type="Pfam" id="PF01479">
    <property type="entry name" value="S4"/>
    <property type="match status" value="1"/>
</dbReference>
<dbReference type="SMART" id="SM00363">
    <property type="entry name" value="S4"/>
    <property type="match status" value="1"/>
</dbReference>
<evidence type="ECO:0000313" key="8">
    <source>
        <dbReference type="Proteomes" id="UP001595882"/>
    </source>
</evidence>
<dbReference type="InterPro" id="IPR050188">
    <property type="entry name" value="RluA_PseudoU_synthase"/>
</dbReference>
<comment type="catalytic activity">
    <reaction evidence="1 5">
        <text>a uridine in RNA = a pseudouridine in RNA</text>
        <dbReference type="Rhea" id="RHEA:48348"/>
        <dbReference type="Rhea" id="RHEA-COMP:12068"/>
        <dbReference type="Rhea" id="RHEA-COMP:12069"/>
        <dbReference type="ChEBI" id="CHEBI:65314"/>
        <dbReference type="ChEBI" id="CHEBI:65315"/>
    </reaction>
</comment>
<dbReference type="Gene3D" id="3.10.290.10">
    <property type="entry name" value="RNA-binding S4 domain"/>
    <property type="match status" value="1"/>
</dbReference>
<keyword evidence="3 5" id="KW-0413">Isomerase</keyword>
<dbReference type="InterPro" id="IPR002942">
    <property type="entry name" value="S4_RNA-bd"/>
</dbReference>
<evidence type="ECO:0000259" key="6">
    <source>
        <dbReference type="SMART" id="SM00363"/>
    </source>
</evidence>
<dbReference type="CDD" id="cd00165">
    <property type="entry name" value="S4"/>
    <property type="match status" value="1"/>
</dbReference>
<dbReference type="PANTHER" id="PTHR21600">
    <property type="entry name" value="MITOCHONDRIAL RNA PSEUDOURIDINE SYNTHASE"/>
    <property type="match status" value="1"/>
</dbReference>
<keyword evidence="4" id="KW-0694">RNA-binding</keyword>
<dbReference type="PANTHER" id="PTHR21600:SF44">
    <property type="entry name" value="RIBOSOMAL LARGE SUBUNIT PSEUDOURIDINE SYNTHASE D"/>
    <property type="match status" value="1"/>
</dbReference>
<dbReference type="PROSITE" id="PS50889">
    <property type="entry name" value="S4"/>
    <property type="match status" value="1"/>
</dbReference>
<dbReference type="InterPro" id="IPR006145">
    <property type="entry name" value="PsdUridine_synth_RsuA/RluA"/>
</dbReference>
<keyword evidence="8" id="KW-1185">Reference proteome</keyword>
<evidence type="ECO:0000256" key="5">
    <source>
        <dbReference type="RuleBase" id="RU362028"/>
    </source>
</evidence>
<dbReference type="PROSITE" id="PS01129">
    <property type="entry name" value="PSI_RLU"/>
    <property type="match status" value="1"/>
</dbReference>
<dbReference type="InterPro" id="IPR006224">
    <property type="entry name" value="PsdUridine_synth_RluA-like_CS"/>
</dbReference>
<comment type="function">
    <text evidence="5">Responsible for synthesis of pseudouridine from uracil.</text>
</comment>
<dbReference type="InterPro" id="IPR020103">
    <property type="entry name" value="PsdUridine_synth_cat_dom_sf"/>
</dbReference>
<evidence type="ECO:0000256" key="4">
    <source>
        <dbReference type="PROSITE-ProRule" id="PRU00182"/>
    </source>
</evidence>
<dbReference type="RefSeq" id="WP_390253504.1">
    <property type="nucleotide sequence ID" value="NZ_JBHSDT010000008.1"/>
</dbReference>
<dbReference type="CDD" id="cd02869">
    <property type="entry name" value="PseudoU_synth_RluA_like"/>
    <property type="match status" value="1"/>
</dbReference>
<dbReference type="EMBL" id="JBHSDT010000008">
    <property type="protein sequence ID" value="MFC4404648.1"/>
    <property type="molecule type" value="Genomic_DNA"/>
</dbReference>
<sequence>MSLEQYKVQQDEKGIRIDKLLVDITEEYSRSQIKTWFDKQLIEVNGKKVKQNYKCQPDDLIEWEIPEVEPLEVEARDIPLDIVFEDHDIMVVNKESGMVVHPSAGHQDDTLVNALLYHCDDLSGINGVARPGIVHRIDKDTSGLLVVAKNDKAHEQLADQMKEKQIKREYKALVHGDIPHEYGTIDAPIGRSEKNRQLMDVVDNGKPAITHFEVLERLHSKYTLIKCVLDTGRTHQIRVHMKYIGFPIVGDPKYGQRKSIDVDGQALHAYRLTFKHPISNEEMSFEAELPTKFEKVLENIRKSY</sequence>
<dbReference type="NCBIfam" id="TIGR00005">
    <property type="entry name" value="rluA_subfam"/>
    <property type="match status" value="1"/>
</dbReference>
<dbReference type="Pfam" id="PF00849">
    <property type="entry name" value="PseudoU_synth_2"/>
    <property type="match status" value="1"/>
</dbReference>
<dbReference type="Gene3D" id="3.30.2350.10">
    <property type="entry name" value="Pseudouridine synthase"/>
    <property type="match status" value="1"/>
</dbReference>
<protein>
    <recommendedName>
        <fullName evidence="5">Pseudouridine synthase</fullName>
        <ecNumber evidence="5">5.4.99.-</ecNumber>
    </recommendedName>
</protein>
<dbReference type="Proteomes" id="UP001595882">
    <property type="component" value="Unassembled WGS sequence"/>
</dbReference>
<evidence type="ECO:0000313" key="7">
    <source>
        <dbReference type="EMBL" id="MFC4404648.1"/>
    </source>
</evidence>
<dbReference type="SUPFAM" id="SSF55120">
    <property type="entry name" value="Pseudouridine synthase"/>
    <property type="match status" value="1"/>
</dbReference>
<dbReference type="InterPro" id="IPR036986">
    <property type="entry name" value="S4_RNA-bd_sf"/>
</dbReference>
<gene>
    <name evidence="7" type="ORF">ACFOY7_16390</name>
</gene>
<accession>A0ABV8X005</accession>
<organism evidence="7 8">
    <name type="scientific">Gracilibacillus xinjiangensis</name>
    <dbReference type="NCBI Taxonomy" id="1193282"/>
    <lineage>
        <taxon>Bacteria</taxon>
        <taxon>Bacillati</taxon>
        <taxon>Bacillota</taxon>
        <taxon>Bacilli</taxon>
        <taxon>Bacillales</taxon>
        <taxon>Bacillaceae</taxon>
        <taxon>Gracilibacillus</taxon>
    </lineage>
</organism>
<dbReference type="InterPro" id="IPR006225">
    <property type="entry name" value="PsdUridine_synth_RluC/D"/>
</dbReference>
<evidence type="ECO:0000256" key="2">
    <source>
        <dbReference type="ARBA" id="ARBA00010876"/>
    </source>
</evidence>
<comment type="similarity">
    <text evidence="2 5">Belongs to the pseudouridine synthase RluA family.</text>
</comment>
<evidence type="ECO:0000256" key="1">
    <source>
        <dbReference type="ARBA" id="ARBA00000073"/>
    </source>
</evidence>
<feature type="domain" description="RNA-binding S4" evidence="6">
    <location>
        <begin position="15"/>
        <end position="79"/>
    </location>
</feature>
<comment type="caution">
    <text evidence="7">The sequence shown here is derived from an EMBL/GenBank/DDBJ whole genome shotgun (WGS) entry which is preliminary data.</text>
</comment>
<reference evidence="8" key="1">
    <citation type="journal article" date="2019" name="Int. J. Syst. Evol. Microbiol.">
        <title>The Global Catalogue of Microorganisms (GCM) 10K type strain sequencing project: providing services to taxonomists for standard genome sequencing and annotation.</title>
        <authorList>
            <consortium name="The Broad Institute Genomics Platform"/>
            <consortium name="The Broad Institute Genome Sequencing Center for Infectious Disease"/>
            <person name="Wu L."/>
            <person name="Ma J."/>
        </authorList>
    </citation>
    <scope>NUCLEOTIDE SEQUENCE [LARGE SCALE GENOMIC DNA]</scope>
    <source>
        <strain evidence="8">CCUG 37865</strain>
    </source>
</reference>